<keyword evidence="1" id="KW-0479">Metal-binding</keyword>
<keyword evidence="5" id="KW-1185">Reference proteome</keyword>
<dbReference type="PANTHER" id="PTHR46869:SF6">
    <property type="entry name" value="C2H2-TYPE DOMAIN-CONTAINING PROTEIN"/>
    <property type="match status" value="1"/>
</dbReference>
<dbReference type="AlphaFoldDB" id="A0AAV7HIT6"/>
<dbReference type="InterPro" id="IPR036236">
    <property type="entry name" value="Znf_C2H2_sf"/>
</dbReference>
<dbReference type="Proteomes" id="UP000775213">
    <property type="component" value="Unassembled WGS sequence"/>
</dbReference>
<evidence type="ECO:0000256" key="2">
    <source>
        <dbReference type="SAM" id="MobiDB-lite"/>
    </source>
</evidence>
<dbReference type="GO" id="GO:0008270">
    <property type="term" value="F:zinc ion binding"/>
    <property type="evidence" value="ECO:0007669"/>
    <property type="project" value="UniProtKB-KW"/>
</dbReference>
<comment type="caution">
    <text evidence="4">The sequence shown here is derived from an EMBL/GenBank/DDBJ whole genome shotgun (WGS) entry which is preliminary data.</text>
</comment>
<protein>
    <recommendedName>
        <fullName evidence="3">C2H2-type domain-containing protein</fullName>
    </recommendedName>
</protein>
<keyword evidence="1" id="KW-0862">Zinc</keyword>
<keyword evidence="1" id="KW-0863">Zinc-finger</keyword>
<organism evidence="4 5">
    <name type="scientific">Dendrobium chrysotoxum</name>
    <name type="common">Orchid</name>
    <dbReference type="NCBI Taxonomy" id="161865"/>
    <lineage>
        <taxon>Eukaryota</taxon>
        <taxon>Viridiplantae</taxon>
        <taxon>Streptophyta</taxon>
        <taxon>Embryophyta</taxon>
        <taxon>Tracheophyta</taxon>
        <taxon>Spermatophyta</taxon>
        <taxon>Magnoliopsida</taxon>
        <taxon>Liliopsida</taxon>
        <taxon>Asparagales</taxon>
        <taxon>Orchidaceae</taxon>
        <taxon>Epidendroideae</taxon>
        <taxon>Malaxideae</taxon>
        <taxon>Dendrobiinae</taxon>
        <taxon>Dendrobium</taxon>
    </lineage>
</organism>
<evidence type="ECO:0000256" key="1">
    <source>
        <dbReference type="PROSITE-ProRule" id="PRU00042"/>
    </source>
</evidence>
<dbReference type="PROSITE" id="PS50157">
    <property type="entry name" value="ZINC_FINGER_C2H2_2"/>
    <property type="match status" value="4"/>
</dbReference>
<reference evidence="4 5" key="1">
    <citation type="journal article" date="2021" name="Hortic Res">
        <title>Chromosome-scale assembly of the Dendrobium chrysotoxum genome enhances the understanding of orchid evolution.</title>
        <authorList>
            <person name="Zhang Y."/>
            <person name="Zhang G.Q."/>
            <person name="Zhang D."/>
            <person name="Liu X.D."/>
            <person name="Xu X.Y."/>
            <person name="Sun W.H."/>
            <person name="Yu X."/>
            <person name="Zhu X."/>
            <person name="Wang Z.W."/>
            <person name="Zhao X."/>
            <person name="Zhong W.Y."/>
            <person name="Chen H."/>
            <person name="Yin W.L."/>
            <person name="Huang T."/>
            <person name="Niu S.C."/>
            <person name="Liu Z.J."/>
        </authorList>
    </citation>
    <scope>NUCLEOTIDE SEQUENCE [LARGE SCALE GENOMIC DNA]</scope>
    <source>
        <strain evidence="4">Lindl</strain>
    </source>
</reference>
<evidence type="ECO:0000313" key="5">
    <source>
        <dbReference type="Proteomes" id="UP000775213"/>
    </source>
</evidence>
<proteinExistence type="predicted"/>
<feature type="domain" description="C2H2-type" evidence="3">
    <location>
        <begin position="10"/>
        <end position="39"/>
    </location>
</feature>
<feature type="domain" description="C2H2-type" evidence="3">
    <location>
        <begin position="84"/>
        <end position="107"/>
    </location>
</feature>
<dbReference type="Gene3D" id="3.30.160.60">
    <property type="entry name" value="Classic Zinc Finger"/>
    <property type="match status" value="2"/>
</dbReference>
<sequence length="373" mass="41994">METEKEQQKHRCKICSKSFSSGRSLGGHMRSHIHSSHSDAEQKEKLEGSRGQVGLGFGYGLRENPKKTFKTSDFAGEDLAPSSKLCKECGKEFPSWKSLFGHMRWHSVKFNYPRSFEEEEEGSWIEEKDSFESFSDENEQTRFPIPAVPRRKRRSKRASPASITGYEPEQEDVAVILMMLSRDISEFSDKISEEDSGDELRKRKILNPTVLGKKRAMLGDNGYPFNELNVLGSRYKCLTCKKVFHSYHALGGHRASHKRIRNCCRENPSFDIEASVENLGVVGQKSRIHECDICGKVFSSGQALGGHKRSHLISNIGGRGGGSDHQRIVVEQISEPLDLNLPAPVVEGSSNLKAWWAEMSRKHEQHLASSISN</sequence>
<feature type="domain" description="C2H2-type" evidence="3">
    <location>
        <begin position="289"/>
        <end position="311"/>
    </location>
</feature>
<feature type="compositionally biased region" description="Basic and acidic residues" evidence="2">
    <location>
        <begin position="36"/>
        <end position="48"/>
    </location>
</feature>
<name>A0AAV7HIT6_DENCH</name>
<evidence type="ECO:0000259" key="3">
    <source>
        <dbReference type="PROSITE" id="PS50157"/>
    </source>
</evidence>
<dbReference type="Pfam" id="PF13912">
    <property type="entry name" value="zf-C2H2_6"/>
    <property type="match status" value="4"/>
</dbReference>
<dbReference type="EMBL" id="JAGFBR010000003">
    <property type="protein sequence ID" value="KAH0468851.1"/>
    <property type="molecule type" value="Genomic_DNA"/>
</dbReference>
<accession>A0AAV7HIT6</accession>
<dbReference type="PROSITE" id="PS00028">
    <property type="entry name" value="ZINC_FINGER_C2H2_1"/>
    <property type="match status" value="4"/>
</dbReference>
<dbReference type="SMART" id="SM00355">
    <property type="entry name" value="ZnF_C2H2"/>
    <property type="match status" value="4"/>
</dbReference>
<evidence type="ECO:0000313" key="4">
    <source>
        <dbReference type="EMBL" id="KAH0468851.1"/>
    </source>
</evidence>
<feature type="region of interest" description="Disordered" evidence="2">
    <location>
        <begin position="21"/>
        <end position="49"/>
    </location>
</feature>
<dbReference type="SUPFAM" id="SSF57667">
    <property type="entry name" value="beta-beta-alpha zinc fingers"/>
    <property type="match status" value="2"/>
</dbReference>
<gene>
    <name evidence="4" type="ORF">IEQ34_002083</name>
</gene>
<dbReference type="InterPro" id="IPR013087">
    <property type="entry name" value="Znf_C2H2_type"/>
</dbReference>
<dbReference type="PANTHER" id="PTHR46869">
    <property type="entry name" value="C2H2-LIKE ZINC FINGER PROTEIN"/>
    <property type="match status" value="1"/>
</dbReference>
<feature type="domain" description="C2H2-type" evidence="3">
    <location>
        <begin position="235"/>
        <end position="262"/>
    </location>
</feature>